<evidence type="ECO:0000313" key="2">
    <source>
        <dbReference type="EMBL" id="OGZ55843.1"/>
    </source>
</evidence>
<dbReference type="GO" id="GO:0008233">
    <property type="term" value="F:peptidase activity"/>
    <property type="evidence" value="ECO:0007669"/>
    <property type="project" value="InterPro"/>
</dbReference>
<dbReference type="GO" id="GO:0005524">
    <property type="term" value="F:ATP binding"/>
    <property type="evidence" value="ECO:0007669"/>
    <property type="project" value="InterPro"/>
</dbReference>
<organism evidence="2 3">
    <name type="scientific">Candidatus Ryanbacteria bacterium RIFCSPLOWO2_02_FULL_47_14</name>
    <dbReference type="NCBI Taxonomy" id="1802129"/>
    <lineage>
        <taxon>Bacteria</taxon>
        <taxon>Candidatus Ryaniibacteriota</taxon>
    </lineage>
</organism>
<name>A0A1G2H069_9BACT</name>
<proteinExistence type="predicted"/>
<sequence length="196" mass="22299">MNNPVVPYIQQSKESSCGAAALSMVYRYLGKDDQTEEVIWERLKVPRPNLNGQYYLETPRMAKDAQEQGFSYFLAQAVLDSSDLALQPIREFLSLSVPVVVCQRISETNELGHFRVVTGTDKSSVTFNDPMHGSAKTTVDIDKFMFFWSRANNGEVIGGQFFAIFKKGQIKRENRFTVFTFESSIKYFNATSLEFI</sequence>
<gene>
    <name evidence="2" type="ORF">A3J04_01475</name>
</gene>
<dbReference type="InterPro" id="IPR039564">
    <property type="entry name" value="Peptidase_C39-like"/>
</dbReference>
<dbReference type="InterPro" id="IPR005074">
    <property type="entry name" value="Peptidase_C39"/>
</dbReference>
<accession>A0A1G2H069</accession>
<dbReference type="Proteomes" id="UP000177954">
    <property type="component" value="Unassembled WGS sequence"/>
</dbReference>
<protein>
    <recommendedName>
        <fullName evidence="1">Peptidase C39 domain-containing protein</fullName>
    </recommendedName>
</protein>
<reference evidence="2 3" key="1">
    <citation type="journal article" date="2016" name="Nat. Commun.">
        <title>Thousands of microbial genomes shed light on interconnected biogeochemical processes in an aquifer system.</title>
        <authorList>
            <person name="Anantharaman K."/>
            <person name="Brown C.T."/>
            <person name="Hug L.A."/>
            <person name="Sharon I."/>
            <person name="Castelle C.J."/>
            <person name="Probst A.J."/>
            <person name="Thomas B.C."/>
            <person name="Singh A."/>
            <person name="Wilkins M.J."/>
            <person name="Karaoz U."/>
            <person name="Brodie E.L."/>
            <person name="Williams K.H."/>
            <person name="Hubbard S.S."/>
            <person name="Banfield J.F."/>
        </authorList>
    </citation>
    <scope>NUCLEOTIDE SEQUENCE [LARGE SCALE GENOMIC DNA]</scope>
</reference>
<dbReference type="Pfam" id="PF13529">
    <property type="entry name" value="Peptidase_C39_2"/>
    <property type="match status" value="1"/>
</dbReference>
<evidence type="ECO:0000313" key="3">
    <source>
        <dbReference type="Proteomes" id="UP000177954"/>
    </source>
</evidence>
<dbReference type="EMBL" id="MHNZ01000028">
    <property type="protein sequence ID" value="OGZ55843.1"/>
    <property type="molecule type" value="Genomic_DNA"/>
</dbReference>
<dbReference type="STRING" id="1802129.A3J04_01475"/>
<evidence type="ECO:0000259" key="1">
    <source>
        <dbReference type="PROSITE" id="PS50990"/>
    </source>
</evidence>
<comment type="caution">
    <text evidence="2">The sequence shown here is derived from an EMBL/GenBank/DDBJ whole genome shotgun (WGS) entry which is preliminary data.</text>
</comment>
<dbReference type="GO" id="GO:0016020">
    <property type="term" value="C:membrane"/>
    <property type="evidence" value="ECO:0007669"/>
    <property type="project" value="InterPro"/>
</dbReference>
<dbReference type="AlphaFoldDB" id="A0A1G2H069"/>
<dbReference type="Gene3D" id="3.90.70.10">
    <property type="entry name" value="Cysteine proteinases"/>
    <property type="match status" value="1"/>
</dbReference>
<dbReference type="GO" id="GO:0006508">
    <property type="term" value="P:proteolysis"/>
    <property type="evidence" value="ECO:0007669"/>
    <property type="project" value="InterPro"/>
</dbReference>
<feature type="domain" description="Peptidase C39" evidence="1">
    <location>
        <begin position="11"/>
        <end position="155"/>
    </location>
</feature>
<dbReference type="PROSITE" id="PS50990">
    <property type="entry name" value="PEPTIDASE_C39"/>
    <property type="match status" value="1"/>
</dbReference>